<proteinExistence type="predicted"/>
<organism evidence="2 3">
    <name type="scientific">Mitsuokella multacida</name>
    <dbReference type="NCBI Taxonomy" id="52226"/>
    <lineage>
        <taxon>Bacteria</taxon>
        <taxon>Bacillati</taxon>
        <taxon>Bacillota</taxon>
        <taxon>Negativicutes</taxon>
        <taxon>Selenomonadales</taxon>
        <taxon>Selenomonadaceae</taxon>
        <taxon>Mitsuokella</taxon>
    </lineage>
</organism>
<dbReference type="Proteomes" id="UP000283442">
    <property type="component" value="Unassembled WGS sequence"/>
</dbReference>
<accession>A0A414NWF5</accession>
<evidence type="ECO:0000256" key="1">
    <source>
        <dbReference type="SAM" id="MobiDB-lite"/>
    </source>
</evidence>
<dbReference type="RefSeq" id="WP_118176115.1">
    <property type="nucleotide sequence ID" value="NZ_JAQEAO010000001.1"/>
</dbReference>
<feature type="region of interest" description="Disordered" evidence="1">
    <location>
        <begin position="107"/>
        <end position="143"/>
    </location>
</feature>
<gene>
    <name evidence="2" type="ORF">DW674_06900</name>
</gene>
<evidence type="ECO:0000313" key="2">
    <source>
        <dbReference type="EMBL" id="RHF51485.1"/>
    </source>
</evidence>
<name>A0A414NWF5_9FIRM</name>
<evidence type="ECO:0000313" key="3">
    <source>
        <dbReference type="Proteomes" id="UP000283442"/>
    </source>
</evidence>
<dbReference type="AlphaFoldDB" id="A0A414NWF5"/>
<sequence>MGKPSTQTTDGINYVPKEIRGLLNDYQENPGDLSARQAIFSKLYNGGGDQQRLAINLAGNENAQGYDGLRSQLISAYTPQDQTLWQVQRLARGKRQNNNVPNLAAVQQGTTQASAPTQAETGGVYQNLPQNSALPFFRDKNNQ</sequence>
<dbReference type="EMBL" id="QRHE01000006">
    <property type="protein sequence ID" value="RHF51485.1"/>
    <property type="molecule type" value="Genomic_DNA"/>
</dbReference>
<comment type="caution">
    <text evidence="2">The sequence shown here is derived from an EMBL/GenBank/DDBJ whole genome shotgun (WGS) entry which is preliminary data.</text>
</comment>
<reference evidence="2 3" key="1">
    <citation type="submission" date="2018-08" db="EMBL/GenBank/DDBJ databases">
        <title>A genome reference for cultivated species of the human gut microbiota.</title>
        <authorList>
            <person name="Zou Y."/>
            <person name="Xue W."/>
            <person name="Luo G."/>
        </authorList>
    </citation>
    <scope>NUCLEOTIDE SEQUENCE [LARGE SCALE GENOMIC DNA]</scope>
    <source>
        <strain evidence="2 3">AM25-21AC</strain>
    </source>
</reference>
<feature type="compositionally biased region" description="Polar residues" evidence="1">
    <location>
        <begin position="107"/>
        <end position="120"/>
    </location>
</feature>
<protein>
    <submittedName>
        <fullName evidence="2">Uncharacterized protein</fullName>
    </submittedName>
</protein>